<feature type="domain" description="Imm-5-like" evidence="1">
    <location>
        <begin position="28"/>
        <end position="156"/>
    </location>
</feature>
<reference evidence="2 3" key="1">
    <citation type="journal article" date="2015" name="Nature">
        <title>rRNA introns, odd ribosomes, and small enigmatic genomes across a large radiation of phyla.</title>
        <authorList>
            <person name="Brown C.T."/>
            <person name="Hug L.A."/>
            <person name="Thomas B.C."/>
            <person name="Sharon I."/>
            <person name="Castelle C.J."/>
            <person name="Singh A."/>
            <person name="Wilkins M.J."/>
            <person name="Williams K.H."/>
            <person name="Banfield J.F."/>
        </authorList>
    </citation>
    <scope>NUCLEOTIDE SEQUENCE [LARGE SCALE GENOMIC DNA]</scope>
</reference>
<dbReference type="EMBL" id="LCBL01000002">
    <property type="protein sequence ID" value="KKS09263.1"/>
    <property type="molecule type" value="Genomic_DNA"/>
</dbReference>
<sequence length="163" mass="18460">MLHFKNRSRIIYGFYFSITHEDDEMRGLISKTDHKTLALWSIDCAERVMHYFETEYTDDPRPREAINTLQEWIKTSKFSMRIIRQASLASHAAAKEIGNDSPAASAAHAAGQAVATAHVSTHSYGPAVYAQQAVFKATNSLDAVQKERDWQFQHLLDLGAKKY</sequence>
<evidence type="ECO:0000313" key="3">
    <source>
        <dbReference type="Proteomes" id="UP000033869"/>
    </source>
</evidence>
<accession>A0A0G0Z8A7</accession>
<name>A0A0G0Z8A7_UNCC2</name>
<dbReference type="Pfam" id="PF21805">
    <property type="entry name" value="Imm5_like"/>
    <property type="match status" value="1"/>
</dbReference>
<evidence type="ECO:0000313" key="2">
    <source>
        <dbReference type="EMBL" id="KKS09263.1"/>
    </source>
</evidence>
<comment type="caution">
    <text evidence="2">The sequence shown here is derived from an EMBL/GenBank/DDBJ whole genome shotgun (WGS) entry which is preliminary data.</text>
</comment>
<dbReference type="Proteomes" id="UP000033869">
    <property type="component" value="Unassembled WGS sequence"/>
</dbReference>
<dbReference type="InterPro" id="IPR048667">
    <property type="entry name" value="Imm5-like"/>
</dbReference>
<protein>
    <recommendedName>
        <fullName evidence="1">Imm-5-like domain-containing protein</fullName>
    </recommendedName>
</protein>
<evidence type="ECO:0000259" key="1">
    <source>
        <dbReference type="Pfam" id="PF21805"/>
    </source>
</evidence>
<organism evidence="2 3">
    <name type="scientific">candidate division CPR2 bacterium GW2011_GWC1_41_48</name>
    <dbReference type="NCBI Taxonomy" id="1618344"/>
    <lineage>
        <taxon>Bacteria</taxon>
        <taxon>Bacteria division CPR2</taxon>
    </lineage>
</organism>
<dbReference type="AlphaFoldDB" id="A0A0G0Z8A7"/>
<gene>
    <name evidence="2" type="ORF">UU65_C0002G0041</name>
</gene>
<proteinExistence type="predicted"/>